<keyword evidence="8" id="KW-1185">Reference proteome</keyword>
<evidence type="ECO:0000313" key="8">
    <source>
        <dbReference type="Proteomes" id="UP000638313"/>
    </source>
</evidence>
<dbReference type="Gene3D" id="1.10.357.10">
    <property type="entry name" value="Tetracycline Repressor, domain 2"/>
    <property type="match status" value="1"/>
</dbReference>
<dbReference type="Proteomes" id="UP000638313">
    <property type="component" value="Unassembled WGS sequence"/>
</dbReference>
<dbReference type="InterPro" id="IPR036271">
    <property type="entry name" value="Tet_transcr_reg_TetR-rel_C_sf"/>
</dbReference>
<dbReference type="AlphaFoldDB" id="A0A919EEB2"/>
<gene>
    <name evidence="7" type="ORF">GCM10010218_40730</name>
</gene>
<dbReference type="Pfam" id="PF13977">
    <property type="entry name" value="TetR_C_6"/>
    <property type="match status" value="1"/>
</dbReference>
<dbReference type="InterPro" id="IPR009057">
    <property type="entry name" value="Homeodomain-like_sf"/>
</dbReference>
<evidence type="ECO:0000256" key="5">
    <source>
        <dbReference type="PROSITE-ProRule" id="PRU00335"/>
    </source>
</evidence>
<evidence type="ECO:0000256" key="3">
    <source>
        <dbReference type="ARBA" id="ARBA00023125"/>
    </source>
</evidence>
<dbReference type="InterPro" id="IPR023772">
    <property type="entry name" value="DNA-bd_HTH_TetR-type_CS"/>
</dbReference>
<evidence type="ECO:0000256" key="4">
    <source>
        <dbReference type="ARBA" id="ARBA00023163"/>
    </source>
</evidence>
<reference evidence="7" key="2">
    <citation type="submission" date="2020-09" db="EMBL/GenBank/DDBJ databases">
        <authorList>
            <person name="Sun Q."/>
            <person name="Ohkuma M."/>
        </authorList>
    </citation>
    <scope>NUCLEOTIDE SEQUENCE</scope>
    <source>
        <strain evidence="7">JCM 4059</strain>
    </source>
</reference>
<comment type="caution">
    <text evidence="7">The sequence shown here is derived from an EMBL/GenBank/DDBJ whole genome shotgun (WGS) entry which is preliminary data.</text>
</comment>
<keyword evidence="1" id="KW-0678">Repressor</keyword>
<proteinExistence type="predicted"/>
<dbReference type="EMBL" id="BNBD01000008">
    <property type="protein sequence ID" value="GHF55176.1"/>
    <property type="molecule type" value="Genomic_DNA"/>
</dbReference>
<reference evidence="7" key="1">
    <citation type="journal article" date="2014" name="Int. J. Syst. Evol. Microbiol.">
        <title>Complete genome sequence of Corynebacterium casei LMG S-19264T (=DSM 44701T), isolated from a smear-ripened cheese.</title>
        <authorList>
            <consortium name="US DOE Joint Genome Institute (JGI-PGF)"/>
            <person name="Walter F."/>
            <person name="Albersmeier A."/>
            <person name="Kalinowski J."/>
            <person name="Ruckert C."/>
        </authorList>
    </citation>
    <scope>NUCLEOTIDE SEQUENCE</scope>
    <source>
        <strain evidence="7">JCM 4059</strain>
    </source>
</reference>
<protein>
    <submittedName>
        <fullName evidence="7">TetR family transcriptional regulator</fullName>
    </submittedName>
</protein>
<evidence type="ECO:0000313" key="7">
    <source>
        <dbReference type="EMBL" id="GHF55176.1"/>
    </source>
</evidence>
<keyword evidence="4" id="KW-0804">Transcription</keyword>
<dbReference type="PROSITE" id="PS01081">
    <property type="entry name" value="HTH_TETR_1"/>
    <property type="match status" value="1"/>
</dbReference>
<evidence type="ECO:0000256" key="1">
    <source>
        <dbReference type="ARBA" id="ARBA00022491"/>
    </source>
</evidence>
<dbReference type="InterPro" id="IPR001647">
    <property type="entry name" value="HTH_TetR"/>
</dbReference>
<sequence>MDPEARRRHVVDALFRVAARDGLQRASLRNVADEAQLNIGSVRHYFAGQQELMNFAMRSMLDRLAGRLTARVEEAGDLSRHPHAEQRRIAAGLLGELLPLDDRRRAEVTVFIDFVTAARTNPALAGLSREAAHGERDLLRRVLIRLAANGALRPGLDHDLEAERLAALLDGLSLSAVLHPDLVTPDTCARAVTAHLEALAPD</sequence>
<accession>A0A919EEB2</accession>
<evidence type="ECO:0000256" key="2">
    <source>
        <dbReference type="ARBA" id="ARBA00023015"/>
    </source>
</evidence>
<evidence type="ECO:0000259" key="6">
    <source>
        <dbReference type="PROSITE" id="PS50977"/>
    </source>
</evidence>
<dbReference type="InterPro" id="IPR050109">
    <property type="entry name" value="HTH-type_TetR-like_transc_reg"/>
</dbReference>
<name>A0A919EEB2_9ACTN</name>
<dbReference type="PANTHER" id="PTHR30055">
    <property type="entry name" value="HTH-TYPE TRANSCRIPTIONAL REGULATOR RUTR"/>
    <property type="match status" value="1"/>
</dbReference>
<keyword evidence="2" id="KW-0805">Transcription regulation</keyword>
<feature type="DNA-binding region" description="H-T-H motif" evidence="5">
    <location>
        <begin position="27"/>
        <end position="46"/>
    </location>
</feature>
<dbReference type="PANTHER" id="PTHR30055:SF226">
    <property type="entry name" value="HTH-TYPE TRANSCRIPTIONAL REGULATOR PKSA"/>
    <property type="match status" value="1"/>
</dbReference>
<feature type="domain" description="HTH tetR-type" evidence="6">
    <location>
        <begin position="4"/>
        <end position="64"/>
    </location>
</feature>
<dbReference type="InterPro" id="IPR039538">
    <property type="entry name" value="BetI_C"/>
</dbReference>
<dbReference type="SUPFAM" id="SSF48498">
    <property type="entry name" value="Tetracyclin repressor-like, C-terminal domain"/>
    <property type="match status" value="1"/>
</dbReference>
<keyword evidence="3 5" id="KW-0238">DNA-binding</keyword>
<organism evidence="7 8">
    <name type="scientific">Streptomyces mashuensis</name>
    <dbReference type="NCBI Taxonomy" id="33904"/>
    <lineage>
        <taxon>Bacteria</taxon>
        <taxon>Bacillati</taxon>
        <taxon>Actinomycetota</taxon>
        <taxon>Actinomycetes</taxon>
        <taxon>Kitasatosporales</taxon>
        <taxon>Streptomycetaceae</taxon>
        <taxon>Streptomyces</taxon>
    </lineage>
</organism>
<dbReference type="SUPFAM" id="SSF46689">
    <property type="entry name" value="Homeodomain-like"/>
    <property type="match status" value="1"/>
</dbReference>
<dbReference type="GO" id="GO:0000976">
    <property type="term" value="F:transcription cis-regulatory region binding"/>
    <property type="evidence" value="ECO:0007669"/>
    <property type="project" value="TreeGrafter"/>
</dbReference>
<dbReference type="GO" id="GO:0003700">
    <property type="term" value="F:DNA-binding transcription factor activity"/>
    <property type="evidence" value="ECO:0007669"/>
    <property type="project" value="TreeGrafter"/>
</dbReference>
<dbReference type="PROSITE" id="PS50977">
    <property type="entry name" value="HTH_TETR_2"/>
    <property type="match status" value="1"/>
</dbReference>